<dbReference type="AlphaFoldDB" id="A0A2Z4GDG0"/>
<protein>
    <submittedName>
        <fullName evidence="2">CoA-binding protein</fullName>
    </submittedName>
</protein>
<dbReference type="InterPro" id="IPR036291">
    <property type="entry name" value="NAD(P)-bd_dom_sf"/>
</dbReference>
<accession>A0A2Z4GDG0</accession>
<dbReference type="Pfam" id="PF13380">
    <property type="entry name" value="CoA_binding_2"/>
    <property type="match status" value="1"/>
</dbReference>
<keyword evidence="3" id="KW-1185">Reference proteome</keyword>
<dbReference type="InterPro" id="IPR003781">
    <property type="entry name" value="CoA-bd"/>
</dbReference>
<dbReference type="SUPFAM" id="SSF51735">
    <property type="entry name" value="NAD(P)-binding Rossmann-fold domains"/>
    <property type="match status" value="1"/>
</dbReference>
<sequence length="121" mass="13487">MTEKNTLILGASTNPTRYSYLAANRLARHKHPITLVGIKKGEVAGEVIQNSIDGIENIHTVTMYLGERNQLEYEDFLLALNPKRVIFNPGAENPSLMKRLEEQGVETLEACTLVMLSTGQF</sequence>
<evidence type="ECO:0000313" key="2">
    <source>
        <dbReference type="EMBL" id="AWV99065.1"/>
    </source>
</evidence>
<dbReference type="Proteomes" id="UP000249873">
    <property type="component" value="Chromosome"/>
</dbReference>
<reference evidence="2 3" key="1">
    <citation type="submission" date="2018-05" db="EMBL/GenBank/DDBJ databases">
        <title>Complete genome sequence of Arcticibacterium luteifluviistationis SM1504T, a cytophagaceae bacterium isolated from Arctic surface seawater.</title>
        <authorList>
            <person name="Li Y."/>
            <person name="Qin Q.-L."/>
        </authorList>
    </citation>
    <scope>NUCLEOTIDE SEQUENCE [LARGE SCALE GENOMIC DNA]</scope>
    <source>
        <strain evidence="2 3">SM1504</strain>
    </source>
</reference>
<dbReference type="EMBL" id="CP029480">
    <property type="protein sequence ID" value="AWV99065.1"/>
    <property type="molecule type" value="Genomic_DNA"/>
</dbReference>
<evidence type="ECO:0000259" key="1">
    <source>
        <dbReference type="Pfam" id="PF13380"/>
    </source>
</evidence>
<dbReference type="OrthoDB" id="708726at2"/>
<evidence type="ECO:0000313" key="3">
    <source>
        <dbReference type="Proteomes" id="UP000249873"/>
    </source>
</evidence>
<organism evidence="2 3">
    <name type="scientific">Arcticibacterium luteifluviistationis</name>
    <dbReference type="NCBI Taxonomy" id="1784714"/>
    <lineage>
        <taxon>Bacteria</taxon>
        <taxon>Pseudomonadati</taxon>
        <taxon>Bacteroidota</taxon>
        <taxon>Cytophagia</taxon>
        <taxon>Cytophagales</taxon>
        <taxon>Leadbetterellaceae</taxon>
        <taxon>Arcticibacterium</taxon>
    </lineage>
</organism>
<feature type="domain" description="CoA-binding" evidence="1">
    <location>
        <begin position="4"/>
        <end position="116"/>
    </location>
</feature>
<proteinExistence type="predicted"/>
<gene>
    <name evidence="2" type="ORF">DJ013_13170</name>
</gene>
<name>A0A2Z4GDG0_9BACT</name>
<dbReference type="RefSeq" id="WP_111372258.1">
    <property type="nucleotide sequence ID" value="NZ_CP029480.1"/>
</dbReference>
<dbReference type="Gene3D" id="3.40.50.720">
    <property type="entry name" value="NAD(P)-binding Rossmann-like Domain"/>
    <property type="match status" value="1"/>
</dbReference>
<dbReference type="KEGG" id="als:DJ013_13170"/>